<accession>A0AAN8M4R1</accession>
<comment type="similarity">
    <text evidence="1 7">Belongs to the DNase I family.</text>
</comment>
<evidence type="ECO:0000256" key="7">
    <source>
        <dbReference type="PIRNR" id="PIRNR000988"/>
    </source>
</evidence>
<dbReference type="CDD" id="cd10282">
    <property type="entry name" value="DNase1"/>
    <property type="match status" value="1"/>
</dbReference>
<dbReference type="GO" id="GO:0005634">
    <property type="term" value="C:nucleus"/>
    <property type="evidence" value="ECO:0007669"/>
    <property type="project" value="TreeGrafter"/>
</dbReference>
<evidence type="ECO:0000313" key="10">
    <source>
        <dbReference type="EMBL" id="KAK6320852.1"/>
    </source>
</evidence>
<keyword evidence="4 7" id="KW-0255">Endonuclease</keyword>
<keyword evidence="11" id="KW-1185">Reference proteome</keyword>
<evidence type="ECO:0000313" key="11">
    <source>
        <dbReference type="Proteomes" id="UP001356427"/>
    </source>
</evidence>
<feature type="active site" evidence="8">
    <location>
        <position position="134"/>
    </location>
</feature>
<keyword evidence="3" id="KW-0732">Signal</keyword>
<feature type="domain" description="Endonuclease/exonuclease/phosphatase" evidence="9">
    <location>
        <begin position="4"/>
        <end position="253"/>
    </location>
</feature>
<evidence type="ECO:0000259" key="9">
    <source>
        <dbReference type="Pfam" id="PF03372"/>
    </source>
</evidence>
<dbReference type="PIRSF" id="PIRSF000988">
    <property type="entry name" value="DNase_I_euk"/>
    <property type="match status" value="1"/>
</dbReference>
<name>A0AAN8M4R1_9TELE</name>
<dbReference type="Pfam" id="PF03372">
    <property type="entry name" value="Exo_endo_phos"/>
    <property type="match status" value="1"/>
</dbReference>
<evidence type="ECO:0000256" key="2">
    <source>
        <dbReference type="ARBA" id="ARBA00022722"/>
    </source>
</evidence>
<dbReference type="FunFam" id="3.60.10.10:FF:000007">
    <property type="entry name" value="Deoxyribonuclease"/>
    <property type="match status" value="1"/>
</dbReference>
<keyword evidence="2 7" id="KW-0540">Nuclease</keyword>
<keyword evidence="5 7" id="KW-0378">Hydrolase</keyword>
<evidence type="ECO:0000256" key="4">
    <source>
        <dbReference type="ARBA" id="ARBA00022759"/>
    </source>
</evidence>
<evidence type="ECO:0000256" key="8">
    <source>
        <dbReference type="PIRSR" id="PIRSR000988-1"/>
    </source>
</evidence>
<dbReference type="SMART" id="SM00476">
    <property type="entry name" value="DNaseIc"/>
    <property type="match status" value="1"/>
</dbReference>
<reference evidence="10 11" key="1">
    <citation type="submission" date="2021-04" db="EMBL/GenBank/DDBJ databases">
        <authorList>
            <person name="De Guttry C."/>
            <person name="Zahm M."/>
            <person name="Klopp C."/>
            <person name="Cabau C."/>
            <person name="Louis A."/>
            <person name="Berthelot C."/>
            <person name="Parey E."/>
            <person name="Roest Crollius H."/>
            <person name="Montfort J."/>
            <person name="Robinson-Rechavi M."/>
            <person name="Bucao C."/>
            <person name="Bouchez O."/>
            <person name="Gislard M."/>
            <person name="Lluch J."/>
            <person name="Milhes M."/>
            <person name="Lampietro C."/>
            <person name="Lopez Roques C."/>
            <person name="Donnadieu C."/>
            <person name="Braasch I."/>
            <person name="Desvignes T."/>
            <person name="Postlethwait J."/>
            <person name="Bobe J."/>
            <person name="Wedekind C."/>
            <person name="Guiguen Y."/>
        </authorList>
    </citation>
    <scope>NUCLEOTIDE SEQUENCE [LARGE SCALE GENOMIC DNA]</scope>
    <source>
        <strain evidence="10">Cs_M1</strain>
        <tissue evidence="10">Blood</tissue>
    </source>
</reference>
<evidence type="ECO:0000256" key="5">
    <source>
        <dbReference type="ARBA" id="ARBA00022801"/>
    </source>
</evidence>
<dbReference type="Proteomes" id="UP001356427">
    <property type="component" value="Unassembled WGS sequence"/>
</dbReference>
<dbReference type="Gene3D" id="3.60.10.10">
    <property type="entry name" value="Endonuclease/exonuclease/phosphatase"/>
    <property type="match status" value="1"/>
</dbReference>
<comment type="caution">
    <text evidence="10">The sequence shown here is derived from an EMBL/GenBank/DDBJ whole genome shotgun (WGS) entry which is preliminary data.</text>
</comment>
<dbReference type="SUPFAM" id="SSF56219">
    <property type="entry name" value="DNase I-like"/>
    <property type="match status" value="1"/>
</dbReference>
<dbReference type="GO" id="GO:0003677">
    <property type="term" value="F:DNA binding"/>
    <property type="evidence" value="ECO:0007669"/>
    <property type="project" value="TreeGrafter"/>
</dbReference>
<dbReference type="EMBL" id="JAGTTL010000006">
    <property type="protein sequence ID" value="KAK6320852.1"/>
    <property type="molecule type" value="Genomic_DNA"/>
</dbReference>
<dbReference type="InterPro" id="IPR016202">
    <property type="entry name" value="DNase_I"/>
</dbReference>
<dbReference type="InterPro" id="IPR005135">
    <property type="entry name" value="Endo/exonuclease/phosphatase"/>
</dbReference>
<proteinExistence type="inferred from homology"/>
<dbReference type="PANTHER" id="PTHR11371:SF26">
    <property type="entry name" value="DEOXYRIBONUCLEASE"/>
    <property type="match status" value="1"/>
</dbReference>
<feature type="active site" evidence="8">
    <location>
        <position position="79"/>
    </location>
</feature>
<dbReference type="PRINTS" id="PR00130">
    <property type="entry name" value="DNASEI"/>
</dbReference>
<sequence>MKVASFNIQKFGKRKLSDPKILAILVKIVSRYDIIVILEVVDEKTTSVNKFLEELNKTNKKQRYTLQISTRLGRGRYKEQFMFLYRDDLVRLVGSWQYEDNQAGDVDAFAREPYILRFECLNTVLKDLVLIPVHTKPDDSVKELDELYDVFLEVTKKWKTDNVMILGDFNADGSYVSKKGMKAIRIRSDKNFHWLINDDVDTTANTGNENTYDRIVIYGDDMLDAIVPNSAKAFNFQIAYGLSEEDALKVSDHYPVEVELKRSTPTEQKSQIKTME</sequence>
<evidence type="ECO:0000256" key="1">
    <source>
        <dbReference type="ARBA" id="ARBA00007359"/>
    </source>
</evidence>
<dbReference type="GO" id="GO:0006308">
    <property type="term" value="P:DNA catabolic process"/>
    <property type="evidence" value="ECO:0007669"/>
    <property type="project" value="InterPro"/>
</dbReference>
<protein>
    <recommendedName>
        <fullName evidence="7">Deoxyribonuclease</fullName>
    </recommendedName>
</protein>
<dbReference type="AlphaFoldDB" id="A0AAN8M4R1"/>
<organism evidence="10 11">
    <name type="scientific">Coregonus suidteri</name>
    <dbReference type="NCBI Taxonomy" id="861788"/>
    <lineage>
        <taxon>Eukaryota</taxon>
        <taxon>Metazoa</taxon>
        <taxon>Chordata</taxon>
        <taxon>Craniata</taxon>
        <taxon>Vertebrata</taxon>
        <taxon>Euteleostomi</taxon>
        <taxon>Actinopterygii</taxon>
        <taxon>Neopterygii</taxon>
        <taxon>Teleostei</taxon>
        <taxon>Protacanthopterygii</taxon>
        <taxon>Salmoniformes</taxon>
        <taxon>Salmonidae</taxon>
        <taxon>Coregoninae</taxon>
        <taxon>Coregonus</taxon>
    </lineage>
</organism>
<evidence type="ECO:0000256" key="6">
    <source>
        <dbReference type="ARBA" id="ARBA00023157"/>
    </source>
</evidence>
<evidence type="ECO:0000256" key="3">
    <source>
        <dbReference type="ARBA" id="ARBA00022729"/>
    </source>
</evidence>
<dbReference type="GO" id="GO:0004530">
    <property type="term" value="F:deoxyribonuclease I activity"/>
    <property type="evidence" value="ECO:0007669"/>
    <property type="project" value="TreeGrafter"/>
</dbReference>
<dbReference type="InterPro" id="IPR036691">
    <property type="entry name" value="Endo/exonu/phosph_ase_sf"/>
</dbReference>
<dbReference type="PANTHER" id="PTHR11371">
    <property type="entry name" value="DEOXYRIBONUCLEASE"/>
    <property type="match status" value="1"/>
</dbReference>
<gene>
    <name evidence="10" type="ORF">J4Q44_G00078280</name>
</gene>
<keyword evidence="6" id="KW-1015">Disulfide bond</keyword>